<proteinExistence type="predicted"/>
<dbReference type="PANTHER" id="PTHR36573:SF1">
    <property type="entry name" value="INTERMEMBRANE PHOSPHOLIPID TRANSPORT SYSTEM BINDING PROTEIN MLAC"/>
    <property type="match status" value="1"/>
</dbReference>
<evidence type="ECO:0000256" key="1">
    <source>
        <dbReference type="SAM" id="SignalP"/>
    </source>
</evidence>
<keyword evidence="3" id="KW-1185">Reference proteome</keyword>
<dbReference type="AlphaFoldDB" id="A0A0H2MD68"/>
<dbReference type="Pfam" id="PF05494">
    <property type="entry name" value="MlaC"/>
    <property type="match status" value="1"/>
</dbReference>
<evidence type="ECO:0000313" key="2">
    <source>
        <dbReference type="EMBL" id="KLN60474.1"/>
    </source>
</evidence>
<accession>A0A0H2MD68</accession>
<name>A0A0H2MD68_9PROT</name>
<dbReference type="InterPro" id="IPR042245">
    <property type="entry name" value="Tgt2/MlaC_sf"/>
</dbReference>
<evidence type="ECO:0000313" key="3">
    <source>
        <dbReference type="Proteomes" id="UP000035444"/>
    </source>
</evidence>
<protein>
    <recommendedName>
        <fullName evidence="4">Toluene tolerance protein</fullName>
    </recommendedName>
</protein>
<reference evidence="2 3" key="1">
    <citation type="submission" date="2015-03" db="EMBL/GenBank/DDBJ databases">
        <title>Genome Sequence of Kiloniella spongiae MEBiC09566, isolated from a marine sponge.</title>
        <authorList>
            <person name="Shao Z."/>
            <person name="Wang L."/>
            <person name="Li X."/>
        </authorList>
    </citation>
    <scope>NUCLEOTIDE SEQUENCE [LARGE SCALE GENOMIC DNA]</scope>
    <source>
        <strain evidence="2 3">MEBiC09566</strain>
    </source>
</reference>
<dbReference type="RefSeq" id="WP_047764439.1">
    <property type="nucleotide sequence ID" value="NZ_LAQL01000007.1"/>
</dbReference>
<organism evidence="2 3">
    <name type="scientific">Kiloniella spongiae</name>
    <dbReference type="NCBI Taxonomy" id="1489064"/>
    <lineage>
        <taxon>Bacteria</taxon>
        <taxon>Pseudomonadati</taxon>
        <taxon>Pseudomonadota</taxon>
        <taxon>Alphaproteobacteria</taxon>
        <taxon>Rhodospirillales</taxon>
        <taxon>Kiloniellaceae</taxon>
        <taxon>Kiloniella</taxon>
    </lineage>
</organism>
<feature type="signal peptide" evidence="1">
    <location>
        <begin position="1"/>
        <end position="31"/>
    </location>
</feature>
<gene>
    <name evidence="2" type="ORF">WH96_12185</name>
</gene>
<dbReference type="Gene3D" id="3.10.450.710">
    <property type="entry name" value="Tgt2/MlaC"/>
    <property type="match status" value="1"/>
</dbReference>
<dbReference type="InterPro" id="IPR008869">
    <property type="entry name" value="MlaC/ttg2D"/>
</dbReference>
<dbReference type="Proteomes" id="UP000035444">
    <property type="component" value="Unassembled WGS sequence"/>
</dbReference>
<feature type="chain" id="PRO_5005441567" description="Toluene tolerance protein" evidence="1">
    <location>
        <begin position="32"/>
        <end position="215"/>
    </location>
</feature>
<dbReference type="EMBL" id="LAQL01000007">
    <property type="protein sequence ID" value="KLN60474.1"/>
    <property type="molecule type" value="Genomic_DNA"/>
</dbReference>
<sequence length="215" mass="24289">MKRVTGFIKNIAALLVGAVFCLATFNGVANADDDAGQFLKALQEKAITQLSNEDVSVEEREKQFRALLNENFDVEGIARFVIGKYWRKAETDHRKEFTTIFEDVMVQRFLPTFSQYAGSEFRVTKVVPKKSFFIVFSKVKTENGEPAQILWRIEKKDDSSDYIITDIAAEGISLRSTYRSDYTSALKSLGGDLSELNTKLREKVQSGDFAPKENS</sequence>
<dbReference type="STRING" id="1489064.WH96_12185"/>
<dbReference type="PANTHER" id="PTHR36573">
    <property type="entry name" value="INTERMEMBRANE PHOSPHOLIPID TRANSPORT SYSTEM BINDING PROTEIN MLAC"/>
    <property type="match status" value="1"/>
</dbReference>
<dbReference type="OrthoDB" id="8099120at2"/>
<evidence type="ECO:0008006" key="4">
    <source>
        <dbReference type="Google" id="ProtNLM"/>
    </source>
</evidence>
<keyword evidence="1" id="KW-0732">Signal</keyword>
<comment type="caution">
    <text evidence="2">The sequence shown here is derived from an EMBL/GenBank/DDBJ whole genome shotgun (WGS) entry which is preliminary data.</text>
</comment>